<evidence type="ECO:0000313" key="2">
    <source>
        <dbReference type="Proteomes" id="UP000002256"/>
    </source>
</evidence>
<evidence type="ECO:0000313" key="1">
    <source>
        <dbReference type="EMBL" id="ACS61055.1"/>
    </source>
</evidence>
<sequence>MGETAVHARLVDALIVYAEIELGQRSNLCLRNDAVRPVRGERPPRINGYVPDLYATDVPTTATLIGEAKTKADLETDHTRVQIQAFLGYLSQTPNGIFVLSVPLSAAATARRLLSQLKAPFIEAQTRTVVIDRMRAVVC</sequence>
<organism evidence="1 2">
    <name type="scientific">Rhizobium leguminosarum bv. trifolii (strain WSM1325)</name>
    <dbReference type="NCBI Taxonomy" id="395491"/>
    <lineage>
        <taxon>Bacteria</taxon>
        <taxon>Pseudomonadati</taxon>
        <taxon>Pseudomonadota</taxon>
        <taxon>Alphaproteobacteria</taxon>
        <taxon>Hyphomicrobiales</taxon>
        <taxon>Rhizobiaceae</taxon>
        <taxon>Rhizobium/Agrobacterium group</taxon>
        <taxon>Rhizobium</taxon>
    </lineage>
</organism>
<keyword evidence="1" id="KW-0614">Plasmid</keyword>
<protein>
    <submittedName>
        <fullName evidence="1">Uncharacterized protein</fullName>
    </submittedName>
</protein>
<reference evidence="1 2" key="1">
    <citation type="journal article" date="2010" name="Stand. Genomic Sci.">
        <title>Complete genome sequence of Rhizobium leguminosarum bv. trifolii strain WSM1325, an effective microsymbiont of annual Mediterranean clovers.</title>
        <authorList>
            <person name="Reeve W."/>
            <person name="O'Hara G."/>
            <person name="Chain P."/>
            <person name="Ardley J."/>
            <person name="Brau L."/>
            <person name="Nandesena K."/>
            <person name="Tiwari R."/>
            <person name="Copeland A."/>
            <person name="Nolan M."/>
            <person name="Han C."/>
            <person name="Brettin T."/>
            <person name="Land M."/>
            <person name="Ovchinikova G."/>
            <person name="Ivanova N."/>
            <person name="Mavromatis K."/>
            <person name="Markowitz V."/>
            <person name="Kyrpides N."/>
            <person name="Melino V."/>
            <person name="Denton M."/>
            <person name="Yates R."/>
            <person name="Howieson J."/>
        </authorList>
    </citation>
    <scope>NUCLEOTIDE SEQUENCE [LARGE SCALE GENOMIC DNA]</scope>
    <source>
        <strain evidence="2">WSM1325</strain>
        <plasmid evidence="2">Plasmid pR132505</plasmid>
    </source>
</reference>
<dbReference type="OrthoDB" id="8445924at2"/>
<dbReference type="AlphaFoldDB" id="C6BAE7"/>
<dbReference type="Proteomes" id="UP000002256">
    <property type="component" value="Plasmid pR132505"/>
</dbReference>
<dbReference type="EMBL" id="CP001627">
    <property type="protein sequence ID" value="ACS61055.1"/>
    <property type="molecule type" value="Genomic_DNA"/>
</dbReference>
<dbReference type="HOGENOM" id="CLU_1843519_0_0_5"/>
<dbReference type="KEGG" id="rlg:Rleg_6304"/>
<geneLocation type="plasmid" evidence="1 2">
    <name>pR132505</name>
</geneLocation>
<name>C6BAE7_RHILS</name>
<gene>
    <name evidence="1" type="ordered locus">Rleg_6304</name>
</gene>
<proteinExistence type="predicted"/>
<accession>C6BAE7</accession>